<dbReference type="EMBL" id="BMIS01000003">
    <property type="protein sequence ID" value="GGE64352.1"/>
    <property type="molecule type" value="Genomic_DNA"/>
</dbReference>
<accession>A0A917AQ16</accession>
<reference evidence="1" key="2">
    <citation type="submission" date="2020-09" db="EMBL/GenBank/DDBJ databases">
        <authorList>
            <person name="Sun Q."/>
            <person name="Zhou Y."/>
        </authorList>
    </citation>
    <scope>NUCLEOTIDE SEQUENCE</scope>
    <source>
        <strain evidence="1">CGMCC 1.15388</strain>
    </source>
</reference>
<keyword evidence="2" id="KW-1185">Reference proteome</keyword>
<dbReference type="RefSeq" id="WP_188683194.1">
    <property type="nucleotide sequence ID" value="NZ_BMIS01000003.1"/>
</dbReference>
<organism evidence="1 2">
    <name type="scientific">Nesterenkonia cremea</name>
    <dbReference type="NCBI Taxonomy" id="1882340"/>
    <lineage>
        <taxon>Bacteria</taxon>
        <taxon>Bacillati</taxon>
        <taxon>Actinomycetota</taxon>
        <taxon>Actinomycetes</taxon>
        <taxon>Micrococcales</taxon>
        <taxon>Micrococcaceae</taxon>
        <taxon>Nesterenkonia</taxon>
    </lineage>
</organism>
<gene>
    <name evidence="1" type="ORF">GCM10011401_09340</name>
</gene>
<dbReference type="AlphaFoldDB" id="A0A917AQ16"/>
<dbReference type="Proteomes" id="UP000633136">
    <property type="component" value="Unassembled WGS sequence"/>
</dbReference>
<proteinExistence type="predicted"/>
<comment type="caution">
    <text evidence="1">The sequence shown here is derived from an EMBL/GenBank/DDBJ whole genome shotgun (WGS) entry which is preliminary data.</text>
</comment>
<protein>
    <submittedName>
        <fullName evidence="1">Uncharacterized protein</fullName>
    </submittedName>
</protein>
<evidence type="ECO:0000313" key="1">
    <source>
        <dbReference type="EMBL" id="GGE64352.1"/>
    </source>
</evidence>
<reference evidence="1" key="1">
    <citation type="journal article" date="2014" name="Int. J. Syst. Evol. Microbiol.">
        <title>Complete genome sequence of Corynebacterium casei LMG S-19264T (=DSM 44701T), isolated from a smear-ripened cheese.</title>
        <authorList>
            <consortium name="US DOE Joint Genome Institute (JGI-PGF)"/>
            <person name="Walter F."/>
            <person name="Albersmeier A."/>
            <person name="Kalinowski J."/>
            <person name="Ruckert C."/>
        </authorList>
    </citation>
    <scope>NUCLEOTIDE SEQUENCE</scope>
    <source>
        <strain evidence="1">CGMCC 1.15388</strain>
    </source>
</reference>
<name>A0A917AQ16_9MICC</name>
<sequence>MAAHLLETINEHLPSGFVLNAVGDLLALSVQGEAVERSFQVDGSFAAITEYIDSIDIGDASEWNQPPEVVVFNLFSVHVMEAVHTAPAEAERLVIGRNGLYME</sequence>
<evidence type="ECO:0000313" key="2">
    <source>
        <dbReference type="Proteomes" id="UP000633136"/>
    </source>
</evidence>